<gene>
    <name evidence="3" type="ORF">J0X19_15610</name>
</gene>
<feature type="domain" description="Outer membrane protein beta-barrel" evidence="2">
    <location>
        <begin position="26"/>
        <end position="208"/>
    </location>
</feature>
<feature type="signal peptide" evidence="1">
    <location>
        <begin position="1"/>
        <end position="24"/>
    </location>
</feature>
<protein>
    <submittedName>
        <fullName evidence="3">PorT family protein</fullName>
    </submittedName>
</protein>
<proteinExistence type="predicted"/>
<comment type="caution">
    <text evidence="3">The sequence shown here is derived from an EMBL/GenBank/DDBJ whole genome shotgun (WGS) entry which is preliminary data.</text>
</comment>
<reference evidence="3" key="1">
    <citation type="submission" date="2021-03" db="EMBL/GenBank/DDBJ databases">
        <authorList>
            <person name="Kim M.K."/>
        </authorList>
    </citation>
    <scope>NUCLEOTIDE SEQUENCE</scope>
    <source>
        <strain evidence="3">BT186</strain>
    </source>
</reference>
<feature type="chain" id="PRO_5036771045" evidence="1">
    <location>
        <begin position="25"/>
        <end position="241"/>
    </location>
</feature>
<dbReference type="EMBL" id="JAFLQZ010000010">
    <property type="protein sequence ID" value="MBO0359390.1"/>
    <property type="molecule type" value="Genomic_DNA"/>
</dbReference>
<organism evidence="3 4">
    <name type="scientific">Hymenobacter telluris</name>
    <dbReference type="NCBI Taxonomy" id="2816474"/>
    <lineage>
        <taxon>Bacteria</taxon>
        <taxon>Pseudomonadati</taxon>
        <taxon>Bacteroidota</taxon>
        <taxon>Cytophagia</taxon>
        <taxon>Cytophagales</taxon>
        <taxon>Hymenobacteraceae</taxon>
        <taxon>Hymenobacter</taxon>
    </lineage>
</organism>
<dbReference type="AlphaFoldDB" id="A0A939EZG6"/>
<evidence type="ECO:0000313" key="3">
    <source>
        <dbReference type="EMBL" id="MBO0359390.1"/>
    </source>
</evidence>
<dbReference type="Pfam" id="PF13568">
    <property type="entry name" value="OMP_b-brl_2"/>
    <property type="match status" value="1"/>
</dbReference>
<keyword evidence="1" id="KW-0732">Signal</keyword>
<evidence type="ECO:0000256" key="1">
    <source>
        <dbReference type="SAM" id="SignalP"/>
    </source>
</evidence>
<accession>A0A939EZG6</accession>
<name>A0A939EZG6_9BACT</name>
<dbReference type="InterPro" id="IPR025665">
    <property type="entry name" value="Beta-barrel_OMP_2"/>
</dbReference>
<evidence type="ECO:0000259" key="2">
    <source>
        <dbReference type="Pfam" id="PF13568"/>
    </source>
</evidence>
<dbReference type="RefSeq" id="WP_206985310.1">
    <property type="nucleotide sequence ID" value="NZ_JAFLQZ010000010.1"/>
</dbReference>
<keyword evidence="4" id="KW-1185">Reference proteome</keyword>
<evidence type="ECO:0000313" key="4">
    <source>
        <dbReference type="Proteomes" id="UP000664144"/>
    </source>
</evidence>
<dbReference type="Proteomes" id="UP000664144">
    <property type="component" value="Unassembled WGS sequence"/>
</dbReference>
<sequence length="241" mass="26206">MKNPLLSFGAALLLTTATVQQAQAQLSVGPRFSLQDTWGRHEVAEPYYSTASGHRRGFQAGLLLNIPCSPKVAVQPSLLYSRRFFQVEKRTDNRGGYSELGLAARVNYLELPVNLVYTVGGTKGLQVFAGPYAALGLGGEATPSEFYFWVWEGLGRSETTGLTFARQQGTDTRNTTYLRRFDAGAQGGIGYRLGSVQAQLSYSHGFFNRLPRTPDGATAPDKVYHQALQLSVGYLLGGKAS</sequence>